<dbReference type="Gene3D" id="3.30.420.10">
    <property type="entry name" value="Ribonuclease H-like superfamily/Ribonuclease H"/>
    <property type="match status" value="1"/>
</dbReference>
<dbReference type="GO" id="GO:0003723">
    <property type="term" value="F:RNA binding"/>
    <property type="evidence" value="ECO:0007669"/>
    <property type="project" value="UniProtKB-KW"/>
</dbReference>
<evidence type="ECO:0000256" key="19">
    <source>
        <dbReference type="ARBA" id="ARBA00048173"/>
    </source>
</evidence>
<evidence type="ECO:0000256" key="14">
    <source>
        <dbReference type="ARBA" id="ARBA00022908"/>
    </source>
</evidence>
<keyword evidence="14" id="KW-0229">DNA integration</keyword>
<keyword evidence="10" id="KW-0378">Hydrolase</keyword>
<keyword evidence="2" id="KW-0815">Transposition</keyword>
<dbReference type="SUPFAM" id="SSF53098">
    <property type="entry name" value="Ribonuclease H-like"/>
    <property type="match status" value="1"/>
</dbReference>
<sequence length="491" mass="55922">MNDQQFLALTSSSKSVPTSLLTEESRKCKKGWHNPKAAHPKATCWFLYPHLRPVDNSSEVSVSSFHSTISKFTSNFILDSGSSSHMVFDINLFITIDLKEQGVVRTSSGHDDLEIKGIGTIKLSNEFGDLILNRVLYVPNLVINLLSVRCLVLDDFDVRFLKNSFSLSRNNQIVLSGRYEGNLPCLNFCNPKEKSYLSSSELLHKSLGHVSYHRIRQKLGIPLRNIKASRPFEELHLDLIGPISPTSHNGDRYILTVVDSHTRYCSATPLNSKSDVFETLTTIIDFEAKRFGYYPSILHSDRVSTLTLNQIPSHRSSKSPYELFKGRSIPVDFFRPIGNPVSFLIQPKKPGSKIYPKGSKGQLIGYNEELLSYRILTEDGRIVDTKSLQFLDFMPERHTISDDDESFEIVNENIYEPISPMNKKESLEFTLNEDQIKIKEEDPDPNFNENHPEVIPLNFWSCSERKDLKNQAHEVQSLDWGPYILQEGCVF</sequence>
<reference evidence="22 23" key="1">
    <citation type="submission" date="2015-08" db="EMBL/GenBank/DDBJ databases">
        <title>Next Generation Sequencing and Analysis of the Genome of Puccinia sorghi L Schw, the Causal Agent of Maize Common Rust.</title>
        <authorList>
            <person name="Rochi L."/>
            <person name="Burguener G."/>
            <person name="Darino M."/>
            <person name="Turjanski A."/>
            <person name="Kreff E."/>
            <person name="Dieguez M.J."/>
            <person name="Sacco F."/>
        </authorList>
    </citation>
    <scope>NUCLEOTIDE SEQUENCE [LARGE SCALE GENOMIC DNA]</scope>
    <source>
        <strain evidence="22 23">RO10H11247</strain>
    </source>
</reference>
<evidence type="ECO:0000256" key="5">
    <source>
        <dbReference type="ARBA" id="ARBA00022695"/>
    </source>
</evidence>
<evidence type="ECO:0000256" key="15">
    <source>
        <dbReference type="ARBA" id="ARBA00022918"/>
    </source>
</evidence>
<evidence type="ECO:0000256" key="7">
    <source>
        <dbReference type="ARBA" id="ARBA00022723"/>
    </source>
</evidence>
<keyword evidence="12" id="KW-0460">Magnesium</keyword>
<dbReference type="GO" id="GO:0004519">
    <property type="term" value="F:endonuclease activity"/>
    <property type="evidence" value="ECO:0007669"/>
    <property type="project" value="UniProtKB-KW"/>
</dbReference>
<keyword evidence="5" id="KW-0548">Nucleotidyltransferase</keyword>
<keyword evidence="11" id="KW-0067">ATP-binding</keyword>
<comment type="catalytic activity">
    <reaction evidence="20">
        <text>DNA(n) + a 2'-deoxyribonucleoside 5'-triphosphate = DNA(n+1) + diphosphate</text>
        <dbReference type="Rhea" id="RHEA:22508"/>
        <dbReference type="Rhea" id="RHEA-COMP:17339"/>
        <dbReference type="Rhea" id="RHEA-COMP:17340"/>
        <dbReference type="ChEBI" id="CHEBI:33019"/>
        <dbReference type="ChEBI" id="CHEBI:61560"/>
        <dbReference type="ChEBI" id="CHEBI:173112"/>
        <dbReference type="EC" id="2.7.7.7"/>
    </reaction>
</comment>
<dbReference type="GO" id="GO:0003964">
    <property type="term" value="F:RNA-directed DNA polymerase activity"/>
    <property type="evidence" value="ECO:0007669"/>
    <property type="project" value="UniProtKB-KW"/>
</dbReference>
<dbReference type="GO" id="GO:0005634">
    <property type="term" value="C:nucleus"/>
    <property type="evidence" value="ECO:0007669"/>
    <property type="project" value="UniProtKB-ARBA"/>
</dbReference>
<keyword evidence="4" id="KW-0645">Protease</keyword>
<evidence type="ECO:0000256" key="6">
    <source>
        <dbReference type="ARBA" id="ARBA00022722"/>
    </source>
</evidence>
<evidence type="ECO:0000256" key="3">
    <source>
        <dbReference type="ARBA" id="ARBA00022612"/>
    </source>
</evidence>
<dbReference type="GO" id="GO:0032196">
    <property type="term" value="P:transposition"/>
    <property type="evidence" value="ECO:0007669"/>
    <property type="project" value="UniProtKB-KW"/>
</dbReference>
<dbReference type="PROSITE" id="PS50994">
    <property type="entry name" value="INTEGRASE"/>
    <property type="match status" value="1"/>
</dbReference>
<proteinExistence type="predicted"/>
<evidence type="ECO:0000259" key="21">
    <source>
        <dbReference type="PROSITE" id="PS50994"/>
    </source>
</evidence>
<accession>A0A0L6UC68</accession>
<dbReference type="EMBL" id="LAVV01012972">
    <property type="protein sequence ID" value="KNZ46126.1"/>
    <property type="molecule type" value="Genomic_DNA"/>
</dbReference>
<dbReference type="GO" id="GO:0046872">
    <property type="term" value="F:metal ion binding"/>
    <property type="evidence" value="ECO:0007669"/>
    <property type="project" value="UniProtKB-KW"/>
</dbReference>
<dbReference type="Pfam" id="PF22936">
    <property type="entry name" value="Pol_BBD"/>
    <property type="match status" value="1"/>
</dbReference>
<evidence type="ECO:0000256" key="10">
    <source>
        <dbReference type="ARBA" id="ARBA00022801"/>
    </source>
</evidence>
<evidence type="ECO:0000256" key="18">
    <source>
        <dbReference type="ARBA" id="ARBA00023172"/>
    </source>
</evidence>
<dbReference type="GO" id="GO:0006508">
    <property type="term" value="P:proteolysis"/>
    <property type="evidence" value="ECO:0007669"/>
    <property type="project" value="UniProtKB-KW"/>
</dbReference>
<dbReference type="GO" id="GO:0008233">
    <property type="term" value="F:peptidase activity"/>
    <property type="evidence" value="ECO:0007669"/>
    <property type="project" value="UniProtKB-KW"/>
</dbReference>
<evidence type="ECO:0000256" key="17">
    <source>
        <dbReference type="ARBA" id="ARBA00023113"/>
    </source>
</evidence>
<evidence type="ECO:0000256" key="13">
    <source>
        <dbReference type="ARBA" id="ARBA00022884"/>
    </source>
</evidence>
<dbReference type="InterPro" id="IPR012337">
    <property type="entry name" value="RNaseH-like_sf"/>
</dbReference>
<comment type="caution">
    <text evidence="22">The sequence shown here is derived from an EMBL/GenBank/DDBJ whole genome shotgun (WGS) entry which is preliminary data.</text>
</comment>
<dbReference type="GO" id="GO:0005524">
    <property type="term" value="F:ATP binding"/>
    <property type="evidence" value="ECO:0007669"/>
    <property type="project" value="UniProtKB-KW"/>
</dbReference>
<keyword evidence="18" id="KW-0233">DNA recombination</keyword>
<keyword evidence="23" id="KW-1185">Reference proteome</keyword>
<keyword evidence="8" id="KW-0547">Nucleotide-binding</keyword>
<evidence type="ECO:0000256" key="9">
    <source>
        <dbReference type="ARBA" id="ARBA00022759"/>
    </source>
</evidence>
<dbReference type="GO" id="GO:0006310">
    <property type="term" value="P:DNA recombination"/>
    <property type="evidence" value="ECO:0007669"/>
    <property type="project" value="UniProtKB-KW"/>
</dbReference>
<dbReference type="VEuPathDB" id="FungiDB:VP01_752g1"/>
<dbReference type="InterPro" id="IPR001584">
    <property type="entry name" value="Integrase_cat-core"/>
</dbReference>
<dbReference type="OrthoDB" id="1751483at2759"/>
<feature type="domain" description="Integrase catalytic" evidence="21">
    <location>
        <begin position="227"/>
        <end position="340"/>
    </location>
</feature>
<keyword evidence="15" id="KW-0695">RNA-directed DNA polymerase</keyword>
<dbReference type="AlphaFoldDB" id="A0A0L6UC68"/>
<dbReference type="InterPro" id="IPR054722">
    <property type="entry name" value="PolX-like_BBD"/>
</dbReference>
<dbReference type="Proteomes" id="UP000037035">
    <property type="component" value="Unassembled WGS sequence"/>
</dbReference>
<keyword evidence="3" id="KW-1188">Viral release from host cell</keyword>
<keyword evidence="16" id="KW-0808">Transferase</keyword>
<evidence type="ECO:0000256" key="1">
    <source>
        <dbReference type="ARBA" id="ARBA00002180"/>
    </source>
</evidence>
<keyword evidence="16" id="KW-0239">DNA-directed DNA polymerase</keyword>
<keyword evidence="13" id="KW-0694">RNA-binding</keyword>
<organism evidence="22 23">
    <name type="scientific">Puccinia sorghi</name>
    <dbReference type="NCBI Taxonomy" id="27349"/>
    <lineage>
        <taxon>Eukaryota</taxon>
        <taxon>Fungi</taxon>
        <taxon>Dikarya</taxon>
        <taxon>Basidiomycota</taxon>
        <taxon>Pucciniomycotina</taxon>
        <taxon>Pucciniomycetes</taxon>
        <taxon>Pucciniales</taxon>
        <taxon>Pucciniaceae</taxon>
        <taxon>Puccinia</taxon>
    </lineage>
</organism>
<gene>
    <name evidence="22" type="ORF">VP01_752g1</name>
</gene>
<evidence type="ECO:0000256" key="2">
    <source>
        <dbReference type="ARBA" id="ARBA00022578"/>
    </source>
</evidence>
<name>A0A0L6UC68_9BASI</name>
<evidence type="ECO:0000256" key="11">
    <source>
        <dbReference type="ARBA" id="ARBA00022840"/>
    </source>
</evidence>
<evidence type="ECO:0000256" key="20">
    <source>
        <dbReference type="ARBA" id="ARBA00049244"/>
    </source>
</evidence>
<keyword evidence="7" id="KW-0479">Metal-binding</keyword>
<comment type="catalytic activity">
    <reaction evidence="19">
        <text>DNA(n) + a 2'-deoxyribonucleoside 5'-triphosphate = DNA(n+1) + diphosphate</text>
        <dbReference type="Rhea" id="RHEA:22508"/>
        <dbReference type="Rhea" id="RHEA-COMP:17339"/>
        <dbReference type="Rhea" id="RHEA-COMP:17340"/>
        <dbReference type="ChEBI" id="CHEBI:33019"/>
        <dbReference type="ChEBI" id="CHEBI:61560"/>
        <dbReference type="ChEBI" id="CHEBI:173112"/>
        <dbReference type="EC" id="2.7.7.49"/>
    </reaction>
</comment>
<keyword evidence="9" id="KW-0255">Endonuclease</keyword>
<comment type="function">
    <text evidence="1">The aspartyl protease (PR) mediates the proteolytic cleavages of the Gag and Gag-Pol polyproteins after assembly of the VLP.</text>
</comment>
<evidence type="ECO:0000256" key="12">
    <source>
        <dbReference type="ARBA" id="ARBA00022842"/>
    </source>
</evidence>
<keyword evidence="17" id="KW-0917">Virion maturation</keyword>
<dbReference type="InterPro" id="IPR036397">
    <property type="entry name" value="RNaseH_sf"/>
</dbReference>
<evidence type="ECO:0000313" key="23">
    <source>
        <dbReference type="Proteomes" id="UP000037035"/>
    </source>
</evidence>
<dbReference type="GO" id="GO:0015074">
    <property type="term" value="P:DNA integration"/>
    <property type="evidence" value="ECO:0007669"/>
    <property type="project" value="UniProtKB-KW"/>
</dbReference>
<dbReference type="GO" id="GO:0003887">
    <property type="term" value="F:DNA-directed DNA polymerase activity"/>
    <property type="evidence" value="ECO:0007669"/>
    <property type="project" value="UniProtKB-KW"/>
</dbReference>
<evidence type="ECO:0000256" key="4">
    <source>
        <dbReference type="ARBA" id="ARBA00022670"/>
    </source>
</evidence>
<dbReference type="PANTHER" id="PTHR42648">
    <property type="entry name" value="TRANSPOSASE, PUTATIVE-RELATED"/>
    <property type="match status" value="1"/>
</dbReference>
<keyword evidence="6" id="KW-0540">Nuclease</keyword>
<dbReference type="PANTHER" id="PTHR42648:SF11">
    <property type="entry name" value="TRANSPOSON TY4-P GAG-POL POLYPROTEIN"/>
    <property type="match status" value="1"/>
</dbReference>
<protein>
    <recommendedName>
        <fullName evidence="21">Integrase catalytic domain-containing protein</fullName>
    </recommendedName>
</protein>
<evidence type="ECO:0000256" key="8">
    <source>
        <dbReference type="ARBA" id="ARBA00022741"/>
    </source>
</evidence>
<evidence type="ECO:0000313" key="22">
    <source>
        <dbReference type="EMBL" id="KNZ46126.1"/>
    </source>
</evidence>
<dbReference type="InterPro" id="IPR039537">
    <property type="entry name" value="Retrotran_Ty1/copia-like"/>
</dbReference>
<evidence type="ECO:0000256" key="16">
    <source>
        <dbReference type="ARBA" id="ARBA00022932"/>
    </source>
</evidence>